<protein>
    <submittedName>
        <fullName evidence="1">Uncharacterized protein</fullName>
    </submittedName>
</protein>
<organism evidence="1 2">
    <name type="scientific">Helicobacter didelphidarum</name>
    <dbReference type="NCBI Taxonomy" id="2040648"/>
    <lineage>
        <taxon>Bacteria</taxon>
        <taxon>Pseudomonadati</taxon>
        <taxon>Campylobacterota</taxon>
        <taxon>Epsilonproteobacteria</taxon>
        <taxon>Campylobacterales</taxon>
        <taxon>Helicobacteraceae</taxon>
        <taxon>Helicobacter</taxon>
    </lineage>
</organism>
<name>A0A3D8INB4_9HELI</name>
<gene>
    <name evidence="1" type="ORF">CQA53_03030</name>
</gene>
<dbReference type="RefSeq" id="WP_115542544.1">
    <property type="nucleotide sequence ID" value="NZ_NXLQ01000003.1"/>
</dbReference>
<keyword evidence="2" id="KW-1185">Reference proteome</keyword>
<evidence type="ECO:0000313" key="2">
    <source>
        <dbReference type="Proteomes" id="UP000256379"/>
    </source>
</evidence>
<accession>A0A3D8INB4</accession>
<dbReference type="EMBL" id="NXLQ01000003">
    <property type="protein sequence ID" value="RDU66758.1"/>
    <property type="molecule type" value="Genomic_DNA"/>
</dbReference>
<dbReference type="OrthoDB" id="5338390at2"/>
<proteinExistence type="predicted"/>
<dbReference type="AlphaFoldDB" id="A0A3D8INB4"/>
<reference evidence="1 2" key="1">
    <citation type="submission" date="2018-04" db="EMBL/GenBank/DDBJ databases">
        <title>Novel Campyloabacter and Helicobacter Species and Strains.</title>
        <authorList>
            <person name="Mannion A.J."/>
            <person name="Shen Z."/>
            <person name="Fox J.G."/>
        </authorList>
    </citation>
    <scope>NUCLEOTIDE SEQUENCE [LARGE SCALE GENOMIC DNA]</scope>
    <source>
        <strain evidence="1 2">MIT 17-337</strain>
    </source>
</reference>
<dbReference type="Proteomes" id="UP000256379">
    <property type="component" value="Unassembled WGS sequence"/>
</dbReference>
<evidence type="ECO:0000313" key="1">
    <source>
        <dbReference type="EMBL" id="RDU66758.1"/>
    </source>
</evidence>
<sequence>MRLDKVLDILFGNLTNTPYISSFESITSNISKVKQGTLFFLQNPDDLQQAIQQGAYGIVFDIEMGILDSEIAWIKVENISQSIMRLVRYLVLESQCILCLLTPVEIALAKSINTPFRIIDGEKITDMLADIFLAYTEQLRQPLVHQVFLTSIRDLERLDVVKICSPFYVRDMEYRKYDFIHNPFIRIIPKQANVKFKILSYNILETRVSLHSASYLIGLPYIFLPFLESLISVLESYQESWQTISQDYIIKNSKIITNTQNTFKNTNKHSHALRHKKIKEELENSLFTHEHSLTYSYNIKNGRFKYFESLIDYDKRFSLKSETKTILFCCNPHIFYFHLVCEHDFIYTNEIKKNMQNIFHILQTQQDSNIFVEYFKTYGNHLQVLTCYNKKFKFGKNSPKYICMPYANISHLSQMLIKLCYHFAIVYGISKESFLKATIKQKELKHKIIKNPK</sequence>
<comment type="caution">
    <text evidence="1">The sequence shown here is derived from an EMBL/GenBank/DDBJ whole genome shotgun (WGS) entry which is preliminary data.</text>
</comment>